<comment type="subcellular location">
    <subcellularLocation>
        <location evidence="1">Nucleus</location>
    </subcellularLocation>
</comment>
<dbReference type="PANTHER" id="PTHR37534:SF7">
    <property type="entry name" value="TRANSCRIPTIONAL ACTIVATOR PROTEIN UGA3"/>
    <property type="match status" value="1"/>
</dbReference>
<dbReference type="GO" id="GO:0000981">
    <property type="term" value="F:DNA-binding transcription factor activity, RNA polymerase II-specific"/>
    <property type="evidence" value="ECO:0007669"/>
    <property type="project" value="InterPro"/>
</dbReference>
<evidence type="ECO:0000256" key="3">
    <source>
        <dbReference type="SAM" id="MobiDB-lite"/>
    </source>
</evidence>
<evidence type="ECO:0000313" key="5">
    <source>
        <dbReference type="EMBL" id="QOU20699.1"/>
    </source>
</evidence>
<dbReference type="GO" id="GO:0045944">
    <property type="term" value="P:positive regulation of transcription by RNA polymerase II"/>
    <property type="evidence" value="ECO:0007669"/>
    <property type="project" value="TreeGrafter"/>
</dbReference>
<name>A0A871R4A8_DEKBR</name>
<feature type="compositionally biased region" description="Basic residues" evidence="3">
    <location>
        <begin position="129"/>
        <end position="149"/>
    </location>
</feature>
<accession>A0A871R4A8</accession>
<evidence type="ECO:0000256" key="2">
    <source>
        <dbReference type="ARBA" id="ARBA00023242"/>
    </source>
</evidence>
<feature type="region of interest" description="Disordered" evidence="3">
    <location>
        <begin position="193"/>
        <end position="237"/>
    </location>
</feature>
<dbReference type="GO" id="GO:0000976">
    <property type="term" value="F:transcription cis-regulatory region binding"/>
    <property type="evidence" value="ECO:0007669"/>
    <property type="project" value="TreeGrafter"/>
</dbReference>
<reference evidence="5" key="1">
    <citation type="submission" date="2020-10" db="EMBL/GenBank/DDBJ databases">
        <authorList>
            <person name="Palmer J.M."/>
        </authorList>
    </citation>
    <scope>NUCLEOTIDE SEQUENCE</scope>
    <source>
        <strain evidence="5">UCD 2041</strain>
    </source>
</reference>
<dbReference type="InterPro" id="IPR001138">
    <property type="entry name" value="Zn2Cys6_DnaBD"/>
</dbReference>
<sequence length="978" mass="110832">MQVEKYPAGDETIKMKRKVKGRRSRTMKREIKEKHVHRRSRQGCLTCKLRKKRCDEQKPVCGDCQRLHRRCEYITEDMSTDQAEKLKHEMEIIEKGSKLRRRKHKNRAESDSLASGSSSEHNSSLKRNYGNRKPKRAVKDKKRKQRRTKKDNSGSKNVVFNPLSIDIAPIVGRNWLQDMGSSSLGNLEALMTQKGPDASDGVKSNNTVAEEGGNENKQEDNETGNAETPNMGSIISQSGTNTQINQMETILGPNYTQYDTPGVPTGSLFSENYSNGFGAGQTFSSFSPQINPQVENQPLPSKQTELLSLEEPELNSMGSYDTYVGAFSPEFTKALVEHFQEASSKNQDGFRGGMMGESFGSAAAVNSLKGIFELSGEARISGRGENEKKEAEKTGDSKIEAEKMDVISTKNSEASPLSLFSSNRMNETFSTIYINPSIVRGTTLASLSPIGKKLYEYYRDKLSLIASSAPKEENMYHHTFLPMAHVDRCVLYGILAWSAFHLGGARMEKQGAYYIQRAIEGFSQRPIMEADTLEYYKDVASVIDVSDPDITVEKADSDPQYEFQREQILSALSKDDTINMRLAAFLILCGVEICRGDVTRWSKYLEYGARLIRYKGGLQKFNNSKDEHFLATNYAYHDITAVAVSKVRPLHFDLKEYEQMWTASNTLEFLDPLHNISSPIYNILAEINKLVSTSRRLYRKISKARSLGDEPVDESDDDEFLAHAAEELAGAADSSPHVSSETSSSNVYSSVGLSPEMIKFNKEIAAQRKKLRRDSEQSLKNCLGLKEGPDDAEKTGEDDAEEAEDDELDSEMTIYEKYENIMYQCQDLEARLNDAKPRQHILAKLNAHDLELQLTVFECFQLTAKIHLRQSVLRMTPSSLEIQYLENQLIKSLDVLLGTDVEAALCFPMFIAGMNVIFPRDRKEMNQRYNDFIKRYRWKNVLRCQIVMKQLWRLNPLGDRFVDWYDLVERLGWKLSFA</sequence>
<reference evidence="5" key="2">
    <citation type="journal article" name="BMC Genomics">
        <title>New genome assemblies reveal patterns of domestication and adaptation across Brettanomyces (Dekkera) species.</title>
        <authorList>
            <person name="Roach M.J."/>
            <person name="Borneman A.R."/>
        </authorList>
    </citation>
    <scope>NUCLEOTIDE SEQUENCE</scope>
    <source>
        <strain evidence="5">UCD 2041</strain>
    </source>
</reference>
<dbReference type="Pfam" id="PF11951">
    <property type="entry name" value="Fungal_trans_2"/>
    <property type="match status" value="2"/>
</dbReference>
<feature type="compositionally biased region" description="Basic and acidic residues" evidence="3">
    <location>
        <begin position="787"/>
        <end position="797"/>
    </location>
</feature>
<evidence type="ECO:0000313" key="6">
    <source>
        <dbReference type="Proteomes" id="UP000663131"/>
    </source>
</evidence>
<dbReference type="SMART" id="SM00066">
    <property type="entry name" value="GAL4"/>
    <property type="match status" value="1"/>
</dbReference>
<dbReference type="Proteomes" id="UP000663131">
    <property type="component" value="Chromosome 8"/>
</dbReference>
<dbReference type="RefSeq" id="XP_041137192.1">
    <property type="nucleotide sequence ID" value="XM_041278978.1"/>
</dbReference>
<organism evidence="5 6">
    <name type="scientific">Dekkera bruxellensis</name>
    <name type="common">Brettanomyces custersii</name>
    <dbReference type="NCBI Taxonomy" id="5007"/>
    <lineage>
        <taxon>Eukaryota</taxon>
        <taxon>Fungi</taxon>
        <taxon>Dikarya</taxon>
        <taxon>Ascomycota</taxon>
        <taxon>Saccharomycotina</taxon>
        <taxon>Pichiomycetes</taxon>
        <taxon>Pichiales</taxon>
        <taxon>Pichiaceae</taxon>
        <taxon>Brettanomyces</taxon>
    </lineage>
</organism>
<dbReference type="InterPro" id="IPR036864">
    <property type="entry name" value="Zn2-C6_fun-type_DNA-bd_sf"/>
</dbReference>
<feature type="compositionally biased region" description="Polar residues" evidence="3">
    <location>
        <begin position="223"/>
        <end position="237"/>
    </location>
</feature>
<dbReference type="PROSITE" id="PS00463">
    <property type="entry name" value="ZN2_CY6_FUNGAL_1"/>
    <property type="match status" value="1"/>
</dbReference>
<dbReference type="AlphaFoldDB" id="A0A871R4A8"/>
<dbReference type="GeneID" id="64572335"/>
<feature type="compositionally biased region" description="Acidic residues" evidence="3">
    <location>
        <begin position="798"/>
        <end position="808"/>
    </location>
</feature>
<protein>
    <recommendedName>
        <fullName evidence="4">Zn(2)-C6 fungal-type domain-containing protein</fullName>
    </recommendedName>
</protein>
<proteinExistence type="predicted"/>
<dbReference type="PANTHER" id="PTHR37534">
    <property type="entry name" value="TRANSCRIPTIONAL ACTIVATOR PROTEIN UGA3"/>
    <property type="match status" value="1"/>
</dbReference>
<keyword evidence="2" id="KW-0539">Nucleus</keyword>
<feature type="region of interest" description="Disordered" evidence="3">
    <location>
        <begin position="93"/>
        <end position="159"/>
    </location>
</feature>
<dbReference type="PROSITE" id="PS50048">
    <property type="entry name" value="ZN2_CY6_FUNGAL_2"/>
    <property type="match status" value="1"/>
</dbReference>
<dbReference type="CDD" id="cd00067">
    <property type="entry name" value="GAL4"/>
    <property type="match status" value="1"/>
</dbReference>
<evidence type="ECO:0000256" key="1">
    <source>
        <dbReference type="ARBA" id="ARBA00004123"/>
    </source>
</evidence>
<dbReference type="Gene3D" id="4.10.240.10">
    <property type="entry name" value="Zn(2)-C6 fungal-type DNA-binding domain"/>
    <property type="match status" value="1"/>
</dbReference>
<dbReference type="GO" id="GO:0008270">
    <property type="term" value="F:zinc ion binding"/>
    <property type="evidence" value="ECO:0007669"/>
    <property type="project" value="InterPro"/>
</dbReference>
<dbReference type="SUPFAM" id="SSF57701">
    <property type="entry name" value="Zn2/Cys6 DNA-binding domain"/>
    <property type="match status" value="1"/>
</dbReference>
<feature type="domain" description="Zn(2)-C6 fungal-type" evidence="4">
    <location>
        <begin position="43"/>
        <end position="73"/>
    </location>
</feature>
<gene>
    <name evidence="5" type="ORF">BRETT_000410</name>
</gene>
<dbReference type="EMBL" id="CP063136">
    <property type="protein sequence ID" value="QOU20699.1"/>
    <property type="molecule type" value="Genomic_DNA"/>
</dbReference>
<dbReference type="InterPro" id="IPR021858">
    <property type="entry name" value="Fun_TF"/>
</dbReference>
<dbReference type="OrthoDB" id="5419315at2759"/>
<dbReference type="KEGG" id="bbrx:BRETT_000410"/>
<feature type="region of interest" description="Disordered" evidence="3">
    <location>
        <begin position="779"/>
        <end position="808"/>
    </location>
</feature>
<dbReference type="Pfam" id="PF00172">
    <property type="entry name" value="Zn_clus"/>
    <property type="match status" value="1"/>
</dbReference>
<dbReference type="GO" id="GO:0005634">
    <property type="term" value="C:nucleus"/>
    <property type="evidence" value="ECO:0007669"/>
    <property type="project" value="UniProtKB-SubCell"/>
</dbReference>
<evidence type="ECO:0000259" key="4">
    <source>
        <dbReference type="PROSITE" id="PS50048"/>
    </source>
</evidence>